<reference evidence="1" key="1">
    <citation type="journal article" date="2015" name="Nature">
        <title>Complex archaea that bridge the gap between prokaryotes and eukaryotes.</title>
        <authorList>
            <person name="Spang A."/>
            <person name="Saw J.H."/>
            <person name="Jorgensen S.L."/>
            <person name="Zaremba-Niedzwiedzka K."/>
            <person name="Martijn J."/>
            <person name="Lind A.E."/>
            <person name="van Eijk R."/>
            <person name="Schleper C."/>
            <person name="Guy L."/>
            <person name="Ettema T.J."/>
        </authorList>
    </citation>
    <scope>NUCLEOTIDE SEQUENCE</scope>
</reference>
<accession>A0A0F9LQJ6</accession>
<gene>
    <name evidence="1" type="ORF">LCGC14_1186090</name>
</gene>
<organism evidence="1">
    <name type="scientific">marine sediment metagenome</name>
    <dbReference type="NCBI Taxonomy" id="412755"/>
    <lineage>
        <taxon>unclassified sequences</taxon>
        <taxon>metagenomes</taxon>
        <taxon>ecological metagenomes</taxon>
    </lineage>
</organism>
<evidence type="ECO:0000313" key="1">
    <source>
        <dbReference type="EMBL" id="KKM95653.1"/>
    </source>
</evidence>
<dbReference type="EMBL" id="LAZR01005979">
    <property type="protein sequence ID" value="KKM95653.1"/>
    <property type="molecule type" value="Genomic_DNA"/>
</dbReference>
<sequence>MVIVLDVGENETERLYTAKNVEMVDPIEQLLIG</sequence>
<proteinExistence type="predicted"/>
<protein>
    <submittedName>
        <fullName evidence="1">Uncharacterized protein</fullName>
    </submittedName>
</protein>
<comment type="caution">
    <text evidence="1">The sequence shown here is derived from an EMBL/GenBank/DDBJ whole genome shotgun (WGS) entry which is preliminary data.</text>
</comment>
<name>A0A0F9LQJ6_9ZZZZ</name>
<dbReference type="AlphaFoldDB" id="A0A0F9LQJ6"/>